<dbReference type="InterPro" id="IPR019587">
    <property type="entry name" value="Polyketide_cyclase/dehydratase"/>
</dbReference>
<dbReference type="RefSeq" id="WP_160879350.1">
    <property type="nucleotide sequence ID" value="NZ_WUEK01000012.1"/>
</dbReference>
<reference evidence="1 2" key="1">
    <citation type="submission" date="2019-12" db="EMBL/GenBank/DDBJ databases">
        <authorList>
            <person name="Kun Z."/>
        </authorList>
    </citation>
    <scope>NUCLEOTIDE SEQUENCE [LARGE SCALE GENOMIC DNA]</scope>
    <source>
        <strain evidence="1 2">YIM 123512</strain>
    </source>
</reference>
<keyword evidence="2" id="KW-1185">Reference proteome</keyword>
<protein>
    <recommendedName>
        <fullName evidence="3">Polyketide cyclase / dehydrase and lipid transport</fullName>
    </recommendedName>
</protein>
<evidence type="ECO:0008006" key="3">
    <source>
        <dbReference type="Google" id="ProtNLM"/>
    </source>
</evidence>
<comment type="caution">
    <text evidence="1">The sequence shown here is derived from an EMBL/GenBank/DDBJ whole genome shotgun (WGS) entry which is preliminary data.</text>
</comment>
<dbReference type="SUPFAM" id="SSF55961">
    <property type="entry name" value="Bet v1-like"/>
    <property type="match status" value="1"/>
</dbReference>
<dbReference type="Proteomes" id="UP000473325">
    <property type="component" value="Unassembled WGS sequence"/>
</dbReference>
<accession>A0A6L7EZ19</accession>
<proteinExistence type="predicted"/>
<name>A0A6L7EZ19_9ACTN</name>
<evidence type="ECO:0000313" key="2">
    <source>
        <dbReference type="Proteomes" id="UP000473325"/>
    </source>
</evidence>
<organism evidence="1 2">
    <name type="scientific">Nocardioides flavescens</name>
    <dbReference type="NCBI Taxonomy" id="2691959"/>
    <lineage>
        <taxon>Bacteria</taxon>
        <taxon>Bacillati</taxon>
        <taxon>Actinomycetota</taxon>
        <taxon>Actinomycetes</taxon>
        <taxon>Propionibacteriales</taxon>
        <taxon>Nocardioidaceae</taxon>
        <taxon>Nocardioides</taxon>
    </lineage>
</organism>
<dbReference type="Gene3D" id="3.30.530.20">
    <property type="match status" value="1"/>
</dbReference>
<sequence>MASFTAGKHAEAVVRASQQEIWDVLRDPDLMARFTPFLQSITETRSGEGGGETVHWVWQMTGLDVPGIDLKPRFTEKMVFAEPDRIDFTHDPPTDAGAKAEKASVEGWYELSPADDVEPGATNLVIDLQITVDLPVPKVAGGVVRTAMARVVDQMGDRFSANLLKHLGTTQV</sequence>
<dbReference type="InterPro" id="IPR023393">
    <property type="entry name" value="START-like_dom_sf"/>
</dbReference>
<dbReference type="AlphaFoldDB" id="A0A6L7EZ19"/>
<gene>
    <name evidence="1" type="ORF">GRQ65_17915</name>
</gene>
<dbReference type="Pfam" id="PF10604">
    <property type="entry name" value="Polyketide_cyc2"/>
    <property type="match status" value="1"/>
</dbReference>
<evidence type="ECO:0000313" key="1">
    <source>
        <dbReference type="EMBL" id="MXG91426.1"/>
    </source>
</evidence>
<dbReference type="EMBL" id="WUEK01000012">
    <property type="protein sequence ID" value="MXG91426.1"/>
    <property type="molecule type" value="Genomic_DNA"/>
</dbReference>
<dbReference type="CDD" id="cd07812">
    <property type="entry name" value="SRPBCC"/>
    <property type="match status" value="1"/>
</dbReference>